<dbReference type="Pfam" id="PF24476">
    <property type="entry name" value="DUF7580"/>
    <property type="match status" value="1"/>
</dbReference>
<gene>
    <name evidence="2" type="ORF">B0T25DRAFT_468891</name>
</gene>
<reference evidence="2" key="2">
    <citation type="submission" date="2023-06" db="EMBL/GenBank/DDBJ databases">
        <authorList>
            <consortium name="Lawrence Berkeley National Laboratory"/>
            <person name="Haridas S."/>
            <person name="Hensen N."/>
            <person name="Bonometti L."/>
            <person name="Westerberg I."/>
            <person name="Brannstrom I.O."/>
            <person name="Guillou S."/>
            <person name="Cros-Aarteil S."/>
            <person name="Calhoun S."/>
            <person name="Kuo A."/>
            <person name="Mondo S."/>
            <person name="Pangilinan J."/>
            <person name="Riley R."/>
            <person name="Labutti K."/>
            <person name="Andreopoulos B."/>
            <person name="Lipzen A."/>
            <person name="Chen C."/>
            <person name="Yanf M."/>
            <person name="Daum C."/>
            <person name="Ng V."/>
            <person name="Clum A."/>
            <person name="Steindorff A."/>
            <person name="Ohm R."/>
            <person name="Martin F."/>
            <person name="Silar P."/>
            <person name="Natvig D."/>
            <person name="Lalanne C."/>
            <person name="Gautier V."/>
            <person name="Ament-Velasquez S.L."/>
            <person name="Kruys A."/>
            <person name="Hutchinson M.I."/>
            <person name="Powell A.J."/>
            <person name="Barry K."/>
            <person name="Miller A.N."/>
            <person name="Grigoriev I.V."/>
            <person name="Debuchy R."/>
            <person name="Gladieux P."/>
            <person name="Thoren M.H."/>
            <person name="Johannesson H."/>
        </authorList>
    </citation>
    <scope>NUCLEOTIDE SEQUENCE</scope>
    <source>
        <strain evidence="2">CBS 955.72</strain>
    </source>
</reference>
<keyword evidence="3" id="KW-1185">Reference proteome</keyword>
<dbReference type="InterPro" id="IPR056002">
    <property type="entry name" value="DUF7580"/>
</dbReference>
<evidence type="ECO:0000313" key="3">
    <source>
        <dbReference type="Proteomes" id="UP001275084"/>
    </source>
</evidence>
<evidence type="ECO:0000259" key="1">
    <source>
        <dbReference type="Pfam" id="PF24476"/>
    </source>
</evidence>
<dbReference type="Proteomes" id="UP001275084">
    <property type="component" value="Unassembled WGS sequence"/>
</dbReference>
<dbReference type="PANTHER" id="PTHR35186">
    <property type="entry name" value="ANK_REP_REGION DOMAIN-CONTAINING PROTEIN"/>
    <property type="match status" value="1"/>
</dbReference>
<name>A0AAJ0MK30_9PEZI</name>
<feature type="domain" description="DUF7580" evidence="1">
    <location>
        <begin position="431"/>
        <end position="608"/>
    </location>
</feature>
<reference evidence="2" key="1">
    <citation type="journal article" date="2023" name="Mol. Phylogenet. Evol.">
        <title>Genome-scale phylogeny and comparative genomics of the fungal order Sordariales.</title>
        <authorList>
            <person name="Hensen N."/>
            <person name="Bonometti L."/>
            <person name="Westerberg I."/>
            <person name="Brannstrom I.O."/>
            <person name="Guillou S."/>
            <person name="Cros-Aarteil S."/>
            <person name="Calhoun S."/>
            <person name="Haridas S."/>
            <person name="Kuo A."/>
            <person name="Mondo S."/>
            <person name="Pangilinan J."/>
            <person name="Riley R."/>
            <person name="LaButti K."/>
            <person name="Andreopoulos B."/>
            <person name="Lipzen A."/>
            <person name="Chen C."/>
            <person name="Yan M."/>
            <person name="Daum C."/>
            <person name="Ng V."/>
            <person name="Clum A."/>
            <person name="Steindorff A."/>
            <person name="Ohm R.A."/>
            <person name="Martin F."/>
            <person name="Silar P."/>
            <person name="Natvig D.O."/>
            <person name="Lalanne C."/>
            <person name="Gautier V."/>
            <person name="Ament-Velasquez S.L."/>
            <person name="Kruys A."/>
            <person name="Hutchinson M.I."/>
            <person name="Powell A.J."/>
            <person name="Barry K."/>
            <person name="Miller A.N."/>
            <person name="Grigoriev I.V."/>
            <person name="Debuchy R."/>
            <person name="Gladieux P."/>
            <person name="Hiltunen Thoren M."/>
            <person name="Johannesson H."/>
        </authorList>
    </citation>
    <scope>NUCLEOTIDE SEQUENCE</scope>
    <source>
        <strain evidence="2">CBS 955.72</strain>
    </source>
</reference>
<proteinExistence type="predicted"/>
<sequence>MSGIEFIIATALAAIPLSLEAFDRSGRAFEAISVFRHHSREILTLDARLGTQKAIFRNTSSNLLFVITKDRSNVQEVVSRPSGAAKKALGLSPGYELRRLGVNALEESFVACHQTVHQIEMTLQELCLKVQEFHSEVDLARADVNAEWLTMMKARIKLSLNKPRIDRAISKLQKTNQDFELIANQIIRSLDQITEEQKNEGVTQRKSARYLNMLQRYHQVRSASTALYSTLELRWTCSTHHLIDLRIADNDTRGASSRVTCELCISHHDMGSKTPLRLQVEHALDEDNNEVDDADWGGNSHWKNLETGLQSSADKFKLASPLKTEAGLQCVKAVRIIDVAPQIPQFSPHLVAAIEPENDLGPVENFCETFHRGANNLNCLERPLLGVLRSPHTQWFYLSPPQVPLGTSRPLSNMIAWIAEEPIVRSLPRRQLVELAGNVAEGIMQFYSTPWLTSHVNLGHTVRLFYPDGLSAQQLEIQPKQPYFMARVEGPPKAKGKQKLVETDETMLDFSSARNKLLFGFGILLIEIGYSKPWHVLKQSISTSTTAGGQLSDYRVAEKLAQSLVNEMGLTYSKIAKKCLGCDFGLGETDLDNEDLQRKFLEDVVSGLGQLTRQMREMNMYPLG</sequence>
<evidence type="ECO:0000313" key="2">
    <source>
        <dbReference type="EMBL" id="KAK3363138.1"/>
    </source>
</evidence>
<organism evidence="2 3">
    <name type="scientific">Lasiosphaeria hispida</name>
    <dbReference type="NCBI Taxonomy" id="260671"/>
    <lineage>
        <taxon>Eukaryota</taxon>
        <taxon>Fungi</taxon>
        <taxon>Dikarya</taxon>
        <taxon>Ascomycota</taxon>
        <taxon>Pezizomycotina</taxon>
        <taxon>Sordariomycetes</taxon>
        <taxon>Sordariomycetidae</taxon>
        <taxon>Sordariales</taxon>
        <taxon>Lasiosphaeriaceae</taxon>
        <taxon>Lasiosphaeria</taxon>
    </lineage>
</organism>
<dbReference type="PANTHER" id="PTHR35186:SF4">
    <property type="entry name" value="PRION-INHIBITION AND PROPAGATION HELO DOMAIN-CONTAINING PROTEIN"/>
    <property type="match status" value="1"/>
</dbReference>
<protein>
    <recommendedName>
        <fullName evidence="1">DUF7580 domain-containing protein</fullName>
    </recommendedName>
</protein>
<comment type="caution">
    <text evidence="2">The sequence shown here is derived from an EMBL/GenBank/DDBJ whole genome shotgun (WGS) entry which is preliminary data.</text>
</comment>
<dbReference type="EMBL" id="JAUIQD010000001">
    <property type="protein sequence ID" value="KAK3363138.1"/>
    <property type="molecule type" value="Genomic_DNA"/>
</dbReference>
<accession>A0AAJ0MK30</accession>
<dbReference type="AlphaFoldDB" id="A0AAJ0MK30"/>